<dbReference type="InterPro" id="IPR005508">
    <property type="entry name" value="At2g31720-like"/>
</dbReference>
<sequence length="243" mass="28015">MGSGGGKREFTVVRNFLAAKEKHLQRPECFSFLSTDEGLSIETGEKISLKRKAENNYNPSKRVKSKEGASSWRDGKSKFEYLLDAVAFFTAYEEDYLQKRIDELDGLPREFQEKIQELNGCEVKFVTQKKLFKTDLNPQHARLSIPPAKIANRFLTPTEESSLNERRGKHKRLSGMPVMVLDPSLREYNMCFKKWEMTKSYVYNLTMGWNQIVGDNHLKLGDTLHLWSFRLSSQLCFALVKGS</sequence>
<evidence type="ECO:0000256" key="5">
    <source>
        <dbReference type="ARBA" id="ARBA00023242"/>
    </source>
</evidence>
<comment type="subcellular location">
    <subcellularLocation>
        <location evidence="1">Nucleus</location>
    </subcellularLocation>
</comment>
<dbReference type="InterPro" id="IPR015300">
    <property type="entry name" value="DNA-bd_pseudobarrel_sf"/>
</dbReference>
<dbReference type="Proteomes" id="UP000289340">
    <property type="component" value="Chromosome 2"/>
</dbReference>
<comment type="caution">
    <text evidence="7">The sequence shown here is derived from an EMBL/GenBank/DDBJ whole genome shotgun (WGS) entry which is preliminary data.</text>
</comment>
<keyword evidence="2" id="KW-0805">Transcription regulation</keyword>
<dbReference type="Gene3D" id="2.40.330.10">
    <property type="entry name" value="DNA-binding pseudobarrel domain"/>
    <property type="match status" value="1"/>
</dbReference>
<evidence type="ECO:0000256" key="1">
    <source>
        <dbReference type="ARBA" id="ARBA00004123"/>
    </source>
</evidence>
<accession>A0A445LVM7</accession>
<dbReference type="AlphaFoldDB" id="A0A445LVM7"/>
<dbReference type="Gramene" id="XM_028335408.1">
    <property type="protein sequence ID" value="XP_028191209.1"/>
    <property type="gene ID" value="LOC114377029"/>
</dbReference>
<proteinExistence type="predicted"/>
<keyword evidence="8" id="KW-1185">Reference proteome</keyword>
<evidence type="ECO:0000256" key="4">
    <source>
        <dbReference type="ARBA" id="ARBA00023163"/>
    </source>
</evidence>
<name>A0A445LVM7_GLYSO</name>
<dbReference type="SMART" id="SM01019">
    <property type="entry name" value="B3"/>
    <property type="match status" value="1"/>
</dbReference>
<dbReference type="GO" id="GO:0003677">
    <property type="term" value="F:DNA binding"/>
    <property type="evidence" value="ECO:0007669"/>
    <property type="project" value="UniProtKB-KW"/>
</dbReference>
<evidence type="ECO:0000313" key="8">
    <source>
        <dbReference type="Proteomes" id="UP000289340"/>
    </source>
</evidence>
<evidence type="ECO:0000259" key="6">
    <source>
        <dbReference type="PROSITE" id="PS50863"/>
    </source>
</evidence>
<keyword evidence="3" id="KW-0238">DNA-binding</keyword>
<organism evidence="7 8">
    <name type="scientific">Glycine soja</name>
    <name type="common">Wild soybean</name>
    <dbReference type="NCBI Taxonomy" id="3848"/>
    <lineage>
        <taxon>Eukaryota</taxon>
        <taxon>Viridiplantae</taxon>
        <taxon>Streptophyta</taxon>
        <taxon>Embryophyta</taxon>
        <taxon>Tracheophyta</taxon>
        <taxon>Spermatophyta</taxon>
        <taxon>Magnoliopsida</taxon>
        <taxon>eudicotyledons</taxon>
        <taxon>Gunneridae</taxon>
        <taxon>Pentapetalae</taxon>
        <taxon>rosids</taxon>
        <taxon>fabids</taxon>
        <taxon>Fabales</taxon>
        <taxon>Fabaceae</taxon>
        <taxon>Papilionoideae</taxon>
        <taxon>50 kb inversion clade</taxon>
        <taxon>NPAAA clade</taxon>
        <taxon>indigoferoid/millettioid clade</taxon>
        <taxon>Phaseoleae</taxon>
        <taxon>Glycine</taxon>
        <taxon>Glycine subgen. Soja</taxon>
    </lineage>
</organism>
<dbReference type="InterPro" id="IPR003340">
    <property type="entry name" value="B3_DNA-bd"/>
</dbReference>
<keyword evidence="4" id="KW-0804">Transcription</keyword>
<keyword evidence="5" id="KW-0539">Nucleus</keyword>
<dbReference type="PROSITE" id="PS50863">
    <property type="entry name" value="B3"/>
    <property type="match status" value="1"/>
</dbReference>
<dbReference type="PANTHER" id="PTHR31541:SF25">
    <property type="entry name" value="GAMMA-GLIADIN B"/>
    <property type="match status" value="1"/>
</dbReference>
<dbReference type="EMBL" id="QZWG01000002">
    <property type="protein sequence ID" value="RZC27280.1"/>
    <property type="molecule type" value="Genomic_DNA"/>
</dbReference>
<evidence type="ECO:0000256" key="3">
    <source>
        <dbReference type="ARBA" id="ARBA00023125"/>
    </source>
</evidence>
<dbReference type="PANTHER" id="PTHR31541">
    <property type="entry name" value="B3 DOMAIN PLANT PROTEIN-RELATED"/>
    <property type="match status" value="1"/>
</dbReference>
<dbReference type="CDD" id="cd10017">
    <property type="entry name" value="B3_DNA"/>
    <property type="match status" value="1"/>
</dbReference>
<evidence type="ECO:0000313" key="7">
    <source>
        <dbReference type="EMBL" id="RZC27280.1"/>
    </source>
</evidence>
<protein>
    <submittedName>
        <fullName evidence="7">B3 domain-containing protein</fullName>
    </submittedName>
</protein>
<gene>
    <name evidence="7" type="ORF">D0Y65_005421</name>
</gene>
<feature type="domain" description="TF-B3" evidence="6">
    <location>
        <begin position="193"/>
        <end position="243"/>
    </location>
</feature>
<reference evidence="7 8" key="1">
    <citation type="submission" date="2018-09" db="EMBL/GenBank/DDBJ databases">
        <title>A high-quality reference genome of wild soybean provides a powerful tool to mine soybean genomes.</title>
        <authorList>
            <person name="Xie M."/>
            <person name="Chung C.Y.L."/>
            <person name="Li M.-W."/>
            <person name="Wong F.-L."/>
            <person name="Chan T.-F."/>
            <person name="Lam H.-M."/>
        </authorList>
    </citation>
    <scope>NUCLEOTIDE SEQUENCE [LARGE SCALE GENOMIC DNA]</scope>
    <source>
        <strain evidence="8">cv. W05</strain>
        <tissue evidence="7">Hypocotyl of etiolated seedlings</tissue>
    </source>
</reference>
<dbReference type="GO" id="GO:0005634">
    <property type="term" value="C:nucleus"/>
    <property type="evidence" value="ECO:0007669"/>
    <property type="project" value="UniProtKB-SubCell"/>
</dbReference>
<dbReference type="Pfam" id="PF03754">
    <property type="entry name" value="At2g31720-like"/>
    <property type="match status" value="1"/>
</dbReference>
<evidence type="ECO:0000256" key="2">
    <source>
        <dbReference type="ARBA" id="ARBA00023015"/>
    </source>
</evidence>
<dbReference type="SUPFAM" id="SSF101936">
    <property type="entry name" value="DNA-binding pseudobarrel domain"/>
    <property type="match status" value="1"/>
</dbReference>